<dbReference type="Proteomes" id="UP000593892">
    <property type="component" value="Chromosome"/>
</dbReference>
<dbReference type="EMBL" id="CP063849">
    <property type="protein sequence ID" value="QOY87526.1"/>
    <property type="molecule type" value="Genomic_DNA"/>
</dbReference>
<gene>
    <name evidence="1" type="ORF">IRI77_33030</name>
</gene>
<sequence length="75" mass="8331">MQRTQRLTAIIEREEDGFVSLCPELDIASQGESIEEARANLVEALTLFFEAADPSEVARRYHGDVLITQVEVPVG</sequence>
<dbReference type="AlphaFoldDB" id="A0A7S7NPR2"/>
<name>A0A7S7NPR2_PALFE</name>
<dbReference type="InterPro" id="IPR051404">
    <property type="entry name" value="TA_system_antitoxin"/>
</dbReference>
<dbReference type="PANTHER" id="PTHR34504">
    <property type="entry name" value="ANTITOXIN HICB"/>
    <property type="match status" value="1"/>
</dbReference>
<dbReference type="InterPro" id="IPR035069">
    <property type="entry name" value="TTHA1013/TTHA0281-like"/>
</dbReference>
<evidence type="ECO:0000313" key="1">
    <source>
        <dbReference type="EMBL" id="QOY87526.1"/>
    </source>
</evidence>
<reference evidence="1 2" key="1">
    <citation type="submission" date="2020-10" db="EMBL/GenBank/DDBJ databases">
        <title>Complete genome sequence of Paludibaculum fermentans P105T, a facultatively anaerobic acidobacterium capable of dissimilatory Fe(III) reduction.</title>
        <authorList>
            <person name="Dedysh S.N."/>
            <person name="Beletsky A.V."/>
            <person name="Kulichevskaya I.S."/>
            <person name="Mardanov A.V."/>
            <person name="Ravin N.V."/>
        </authorList>
    </citation>
    <scope>NUCLEOTIDE SEQUENCE [LARGE SCALE GENOMIC DNA]</scope>
    <source>
        <strain evidence="1 2">P105</strain>
    </source>
</reference>
<evidence type="ECO:0000313" key="2">
    <source>
        <dbReference type="Proteomes" id="UP000593892"/>
    </source>
</evidence>
<proteinExistence type="predicted"/>
<organism evidence="1 2">
    <name type="scientific">Paludibaculum fermentans</name>
    <dbReference type="NCBI Taxonomy" id="1473598"/>
    <lineage>
        <taxon>Bacteria</taxon>
        <taxon>Pseudomonadati</taxon>
        <taxon>Acidobacteriota</taxon>
        <taxon>Terriglobia</taxon>
        <taxon>Bryobacterales</taxon>
        <taxon>Bryobacteraceae</taxon>
        <taxon>Paludibaculum</taxon>
    </lineage>
</organism>
<dbReference type="KEGG" id="pfer:IRI77_33030"/>
<protein>
    <submittedName>
        <fullName evidence="1">Type II toxin-antitoxin system HicB family antitoxin</fullName>
    </submittedName>
</protein>
<keyword evidence="2" id="KW-1185">Reference proteome</keyword>
<dbReference type="PANTHER" id="PTHR34504:SF2">
    <property type="entry name" value="UPF0150 PROTEIN SSL0259"/>
    <property type="match status" value="1"/>
</dbReference>
<accession>A0A7S7NPR2</accession>
<dbReference type="RefSeq" id="WP_194449193.1">
    <property type="nucleotide sequence ID" value="NZ_CP063849.1"/>
</dbReference>
<dbReference type="Gene3D" id="3.30.160.250">
    <property type="match status" value="1"/>
</dbReference>
<dbReference type="SUPFAM" id="SSF143100">
    <property type="entry name" value="TTHA1013/TTHA0281-like"/>
    <property type="match status" value="1"/>
</dbReference>